<protein>
    <submittedName>
        <fullName evidence="2">FAD-binding oxidoreductase</fullName>
    </submittedName>
</protein>
<name>A0A7J9SJZ0_9EURY</name>
<dbReference type="RefSeq" id="WP_185192819.1">
    <property type="nucleotide sequence ID" value="NZ_JACKXD010000003.1"/>
</dbReference>
<dbReference type="InterPro" id="IPR036188">
    <property type="entry name" value="FAD/NAD-bd_sf"/>
</dbReference>
<evidence type="ECO:0000313" key="3">
    <source>
        <dbReference type="Proteomes" id="UP000546257"/>
    </source>
</evidence>
<keyword evidence="3" id="KW-1185">Reference proteome</keyword>
<evidence type="ECO:0000259" key="1">
    <source>
        <dbReference type="Pfam" id="PF01266"/>
    </source>
</evidence>
<dbReference type="Gene3D" id="3.50.50.60">
    <property type="entry name" value="FAD/NAD(P)-binding domain"/>
    <property type="match status" value="1"/>
</dbReference>
<dbReference type="EMBL" id="JACKXD010000003">
    <property type="protein sequence ID" value="MBB6646439.1"/>
    <property type="molecule type" value="Genomic_DNA"/>
</dbReference>
<sequence>MSDADADVVVVGAGVIGSAIAAELAPDHDVLVLDKEVPGGEASSLAAGLVAPTLFMHREPEAAAHANQFFRSFSGTGEFEFTERRRVELVRPLAADGARSQAAEMAQKGFPVSFVDAAELEADHRAFDLSGFAGAIEIADAGFVDDPHVYARALAADAERNGAAIESGVEVTGVRIDGDSVVGVRTDAGAFDAPNVVVAAGWRTRDLVSEHVDLPVRPFLLQSLTIEPPTDLGDGFPLGRLPADEVYFRPQHDGNLRLGGGEFFIDDAESRTRGVAEMACDGGPGQTFQETADTNDASDRFTDHVADLVPTFLHGVDDPEAVSFVETWEGVGSANPDPAPIVDAPTTPDGLVVAAGFNGLGITKSPVAAAAARALVTGESAPFSLQPYAIGNRSTTSLGFTLQDTFAMGRE</sequence>
<dbReference type="InterPro" id="IPR006076">
    <property type="entry name" value="FAD-dep_OxRdtase"/>
</dbReference>
<dbReference type="Gene3D" id="3.30.9.10">
    <property type="entry name" value="D-Amino Acid Oxidase, subunit A, domain 2"/>
    <property type="match status" value="1"/>
</dbReference>
<accession>A0A7J9SJZ0</accession>
<comment type="caution">
    <text evidence="2">The sequence shown here is derived from an EMBL/GenBank/DDBJ whole genome shotgun (WGS) entry which is preliminary data.</text>
</comment>
<gene>
    <name evidence="2" type="ORF">H5V44_09085</name>
</gene>
<dbReference type="AlphaFoldDB" id="A0A7J9SJZ0"/>
<evidence type="ECO:0000313" key="2">
    <source>
        <dbReference type="EMBL" id="MBB6646439.1"/>
    </source>
</evidence>
<dbReference type="PANTHER" id="PTHR13847">
    <property type="entry name" value="SARCOSINE DEHYDROGENASE-RELATED"/>
    <property type="match status" value="1"/>
</dbReference>
<dbReference type="Pfam" id="PF01266">
    <property type="entry name" value="DAO"/>
    <property type="match status" value="1"/>
</dbReference>
<feature type="domain" description="FAD dependent oxidoreductase" evidence="1">
    <location>
        <begin position="7"/>
        <end position="372"/>
    </location>
</feature>
<dbReference type="GO" id="GO:0005737">
    <property type="term" value="C:cytoplasm"/>
    <property type="evidence" value="ECO:0007669"/>
    <property type="project" value="TreeGrafter"/>
</dbReference>
<dbReference type="Proteomes" id="UP000546257">
    <property type="component" value="Unassembled WGS sequence"/>
</dbReference>
<organism evidence="2 3">
    <name type="scientific">Halobellus ruber</name>
    <dbReference type="NCBI Taxonomy" id="2761102"/>
    <lineage>
        <taxon>Archaea</taxon>
        <taxon>Methanobacteriati</taxon>
        <taxon>Methanobacteriota</taxon>
        <taxon>Stenosarchaea group</taxon>
        <taxon>Halobacteria</taxon>
        <taxon>Halobacteriales</taxon>
        <taxon>Haloferacaceae</taxon>
        <taxon>Halobellus</taxon>
    </lineage>
</organism>
<dbReference type="SUPFAM" id="SSF51905">
    <property type="entry name" value="FAD/NAD(P)-binding domain"/>
    <property type="match status" value="1"/>
</dbReference>
<reference evidence="2 3" key="1">
    <citation type="submission" date="2020-08" db="EMBL/GenBank/DDBJ databases">
        <authorList>
            <person name="Seo M.-J."/>
        </authorList>
    </citation>
    <scope>NUCLEOTIDE SEQUENCE [LARGE SCALE GENOMIC DNA]</scope>
    <source>
        <strain evidence="2 3">MBLA0160</strain>
    </source>
</reference>
<proteinExistence type="predicted"/>